<name>A0A7W5V8W5_9ACTN</name>
<proteinExistence type="predicted"/>
<protein>
    <submittedName>
        <fullName evidence="3">Uncharacterized protein</fullName>
    </submittedName>
</protein>
<sequence length="116" mass="12044">MRTRLPAALLLLLSTLFLAGGTTPPASGAPAVHTKTFRAADHHQILPDPSRPQAHAGKGVHAATGGVAVLTARLSYGTRARLSAAPDAPRRAQGREHHRRAPARAPPTSTALTTSL</sequence>
<feature type="compositionally biased region" description="Low complexity" evidence="1">
    <location>
        <begin position="106"/>
        <end position="116"/>
    </location>
</feature>
<evidence type="ECO:0000256" key="1">
    <source>
        <dbReference type="SAM" id="MobiDB-lite"/>
    </source>
</evidence>
<dbReference type="RefSeq" id="WP_183654776.1">
    <property type="nucleotide sequence ID" value="NZ_BAAAXX010000091.1"/>
</dbReference>
<evidence type="ECO:0000313" key="4">
    <source>
        <dbReference type="Proteomes" id="UP000579945"/>
    </source>
</evidence>
<dbReference type="GeneID" id="95392441"/>
<evidence type="ECO:0000313" key="3">
    <source>
        <dbReference type="EMBL" id="MBB3730286.1"/>
    </source>
</evidence>
<dbReference type="Proteomes" id="UP000579945">
    <property type="component" value="Unassembled WGS sequence"/>
</dbReference>
<keyword evidence="2" id="KW-0732">Signal</keyword>
<gene>
    <name evidence="3" type="ORF">FHR33_006146</name>
</gene>
<reference evidence="3 4" key="1">
    <citation type="submission" date="2020-08" db="EMBL/GenBank/DDBJ databases">
        <title>Sequencing the genomes of 1000 actinobacteria strains.</title>
        <authorList>
            <person name="Klenk H.-P."/>
        </authorList>
    </citation>
    <scope>NUCLEOTIDE SEQUENCE [LARGE SCALE GENOMIC DNA]</scope>
    <source>
        <strain evidence="3 4">DSM 44320</strain>
    </source>
</reference>
<feature type="region of interest" description="Disordered" evidence="1">
    <location>
        <begin position="80"/>
        <end position="116"/>
    </location>
</feature>
<comment type="caution">
    <text evidence="3">The sequence shown here is derived from an EMBL/GenBank/DDBJ whole genome shotgun (WGS) entry which is preliminary data.</text>
</comment>
<evidence type="ECO:0000256" key="2">
    <source>
        <dbReference type="SAM" id="SignalP"/>
    </source>
</evidence>
<feature type="signal peptide" evidence="2">
    <location>
        <begin position="1"/>
        <end position="19"/>
    </location>
</feature>
<keyword evidence="4" id="KW-1185">Reference proteome</keyword>
<feature type="chain" id="PRO_5039125857" evidence="2">
    <location>
        <begin position="20"/>
        <end position="116"/>
    </location>
</feature>
<dbReference type="EMBL" id="JACIBV010000001">
    <property type="protein sequence ID" value="MBB3730286.1"/>
    <property type="molecule type" value="Genomic_DNA"/>
</dbReference>
<accession>A0A7W5V8W5</accession>
<organism evidence="3 4">
    <name type="scientific">Nonomuraea dietziae</name>
    <dbReference type="NCBI Taxonomy" id="65515"/>
    <lineage>
        <taxon>Bacteria</taxon>
        <taxon>Bacillati</taxon>
        <taxon>Actinomycetota</taxon>
        <taxon>Actinomycetes</taxon>
        <taxon>Streptosporangiales</taxon>
        <taxon>Streptosporangiaceae</taxon>
        <taxon>Nonomuraea</taxon>
    </lineage>
</organism>
<dbReference type="AlphaFoldDB" id="A0A7W5V8W5"/>